<dbReference type="PANTHER" id="PTHR48111">
    <property type="entry name" value="REGULATOR OF RPOS"/>
    <property type="match status" value="1"/>
</dbReference>
<evidence type="ECO:0000259" key="6">
    <source>
        <dbReference type="PROSITE" id="PS50110"/>
    </source>
</evidence>
<dbReference type="InterPro" id="IPR036388">
    <property type="entry name" value="WH-like_DNA-bd_sf"/>
</dbReference>
<dbReference type="CDD" id="cd00383">
    <property type="entry name" value="trans_reg_C"/>
    <property type="match status" value="1"/>
</dbReference>
<keyword evidence="1 4" id="KW-0597">Phosphoprotein</keyword>
<dbReference type="InterPro" id="IPR001789">
    <property type="entry name" value="Sig_transdc_resp-reg_receiver"/>
</dbReference>
<evidence type="ECO:0000256" key="4">
    <source>
        <dbReference type="PROSITE-ProRule" id="PRU00169"/>
    </source>
</evidence>
<dbReference type="GO" id="GO:0032993">
    <property type="term" value="C:protein-DNA complex"/>
    <property type="evidence" value="ECO:0007669"/>
    <property type="project" value="TreeGrafter"/>
</dbReference>
<evidence type="ECO:0000259" key="7">
    <source>
        <dbReference type="PROSITE" id="PS51755"/>
    </source>
</evidence>
<keyword evidence="3 5" id="KW-0238">DNA-binding</keyword>
<dbReference type="PROSITE" id="PS50110">
    <property type="entry name" value="RESPONSE_REGULATORY"/>
    <property type="match status" value="1"/>
</dbReference>
<evidence type="ECO:0000256" key="5">
    <source>
        <dbReference type="PROSITE-ProRule" id="PRU01091"/>
    </source>
</evidence>
<evidence type="ECO:0000313" key="9">
    <source>
        <dbReference type="EMBL" id="QCT93868.1"/>
    </source>
</evidence>
<gene>
    <name evidence="8" type="ORF">CMTB2_04902</name>
    <name evidence="9" type="ORF">FE773_01330</name>
</gene>
<organism evidence="8 10">
    <name type="scientific">Caminibacter mediatlanticus TB-2</name>
    <dbReference type="NCBI Taxonomy" id="391592"/>
    <lineage>
        <taxon>Bacteria</taxon>
        <taxon>Pseudomonadati</taxon>
        <taxon>Campylobacterota</taxon>
        <taxon>Epsilonproteobacteria</taxon>
        <taxon>Nautiliales</taxon>
        <taxon>Nautiliaceae</taxon>
        <taxon>Caminibacter</taxon>
    </lineage>
</organism>
<dbReference type="AlphaFoldDB" id="A0AAI9AHH0"/>
<proteinExistence type="predicted"/>
<feature type="modified residue" description="4-aspartylphosphate" evidence="4">
    <location>
        <position position="50"/>
    </location>
</feature>
<dbReference type="PANTHER" id="PTHR48111:SF40">
    <property type="entry name" value="PHOSPHATE REGULON TRANSCRIPTIONAL REGULATORY PROTEIN PHOB"/>
    <property type="match status" value="1"/>
</dbReference>
<dbReference type="Gene3D" id="1.10.10.10">
    <property type="entry name" value="Winged helix-like DNA-binding domain superfamily/Winged helix DNA-binding domain"/>
    <property type="match status" value="1"/>
</dbReference>
<evidence type="ECO:0000313" key="8">
    <source>
        <dbReference type="EMBL" id="EDM23595.1"/>
    </source>
</evidence>
<dbReference type="PROSITE" id="PS51755">
    <property type="entry name" value="OMPR_PHOB"/>
    <property type="match status" value="1"/>
</dbReference>
<sequence>MKILLVEDDIDLNETIKEFLEDKYKVISVFDGEEAVNKAYEEDIDLIILDVKLPKKDGFKVAKEIREFKDTPIIFLTSLNTQKDIEKGFLSGGDDYLTKPFSLKELLLRIEAILRRIYKNEIIKIDENVSFDVNNLTLIKNNEKIHLKPKLAKLLKLLLKKRGQIVSKDEIINELYSIDETPNFNSIKTFINNLRNIIGKDKIETIKNVGYRFVS</sequence>
<evidence type="ECO:0000256" key="1">
    <source>
        <dbReference type="ARBA" id="ARBA00022553"/>
    </source>
</evidence>
<dbReference type="GO" id="GO:0000976">
    <property type="term" value="F:transcription cis-regulatory region binding"/>
    <property type="evidence" value="ECO:0007669"/>
    <property type="project" value="TreeGrafter"/>
</dbReference>
<dbReference type="GO" id="GO:0000156">
    <property type="term" value="F:phosphorelay response regulator activity"/>
    <property type="evidence" value="ECO:0007669"/>
    <property type="project" value="TreeGrafter"/>
</dbReference>
<evidence type="ECO:0000256" key="2">
    <source>
        <dbReference type="ARBA" id="ARBA00023012"/>
    </source>
</evidence>
<feature type="domain" description="Response regulatory" evidence="6">
    <location>
        <begin position="2"/>
        <end position="114"/>
    </location>
</feature>
<evidence type="ECO:0000313" key="10">
    <source>
        <dbReference type="Proteomes" id="UP000003288"/>
    </source>
</evidence>
<dbReference type="InterPro" id="IPR001867">
    <property type="entry name" value="OmpR/PhoB-type_DNA-bd"/>
</dbReference>
<dbReference type="EMBL" id="ABCJ01000004">
    <property type="protein sequence ID" value="EDM23595.1"/>
    <property type="molecule type" value="Genomic_DNA"/>
</dbReference>
<protein>
    <submittedName>
        <fullName evidence="9">Response regulator transcription factor</fullName>
    </submittedName>
    <submittedName>
        <fullName evidence="8">Two component transcriptional regulator, winged helix family protein</fullName>
    </submittedName>
</protein>
<dbReference type="Gene3D" id="6.10.250.690">
    <property type="match status" value="1"/>
</dbReference>
<dbReference type="GO" id="GO:0006355">
    <property type="term" value="P:regulation of DNA-templated transcription"/>
    <property type="evidence" value="ECO:0007669"/>
    <property type="project" value="InterPro"/>
</dbReference>
<dbReference type="Proteomes" id="UP000003288">
    <property type="component" value="Unassembled WGS sequence"/>
</dbReference>
<dbReference type="Gene3D" id="3.40.50.2300">
    <property type="match status" value="1"/>
</dbReference>
<dbReference type="InterPro" id="IPR039420">
    <property type="entry name" value="WalR-like"/>
</dbReference>
<keyword evidence="11" id="KW-1185">Reference proteome</keyword>
<feature type="DNA-binding region" description="OmpR/PhoB-type" evidence="5">
    <location>
        <begin position="120"/>
        <end position="215"/>
    </location>
</feature>
<dbReference type="EMBL" id="CP040463">
    <property type="protein sequence ID" value="QCT93868.1"/>
    <property type="molecule type" value="Genomic_DNA"/>
</dbReference>
<evidence type="ECO:0000313" key="11">
    <source>
        <dbReference type="Proteomes" id="UP000306825"/>
    </source>
</evidence>
<reference evidence="9 11" key="2">
    <citation type="submission" date="2019-05" db="EMBL/GenBank/DDBJ databases">
        <title>A comparative analysis of the Nautiliaceae.</title>
        <authorList>
            <person name="Grosche A."/>
            <person name="Smedile F."/>
            <person name="Vetriani C."/>
        </authorList>
    </citation>
    <scope>NUCLEOTIDE SEQUENCE [LARGE SCALE GENOMIC DNA]</scope>
    <source>
        <strain evidence="9 11">TB-2</strain>
    </source>
</reference>
<dbReference type="InterPro" id="IPR011006">
    <property type="entry name" value="CheY-like_superfamily"/>
</dbReference>
<accession>A0AAI9AHH0</accession>
<dbReference type="SMART" id="SM00862">
    <property type="entry name" value="Trans_reg_C"/>
    <property type="match status" value="1"/>
</dbReference>
<keyword evidence="2" id="KW-0902">Two-component regulatory system</keyword>
<dbReference type="RefSeq" id="WP_007474475.1">
    <property type="nucleotide sequence ID" value="NZ_ABCJ01000004.1"/>
</dbReference>
<reference evidence="8 10" key="1">
    <citation type="journal article" date="2011" name="Stand. Genomic Sci.">
        <title>Draft genome sequence of Caminibacter mediatlanticus strain TB-2, an epsilonproteobacterium isolated from a deep-sea hydrothermal vent.</title>
        <authorList>
            <person name="Giovannelli D."/>
            <person name="Ferriera S."/>
            <person name="Johnson J."/>
            <person name="Kravitz S."/>
            <person name="Perez-Rodriguez I."/>
            <person name="Ricci J."/>
            <person name="O'Brien C."/>
            <person name="Voordeckers J.W."/>
            <person name="Bini E."/>
            <person name="Vetriani C."/>
        </authorList>
    </citation>
    <scope>NUCLEOTIDE SEQUENCE [LARGE SCALE GENOMIC DNA]</scope>
    <source>
        <strain evidence="8 10">TB-2</strain>
    </source>
</reference>
<name>A0AAI9AHH0_9BACT</name>
<feature type="domain" description="OmpR/PhoB-type" evidence="7">
    <location>
        <begin position="120"/>
        <end position="215"/>
    </location>
</feature>
<evidence type="ECO:0000256" key="3">
    <source>
        <dbReference type="ARBA" id="ARBA00023125"/>
    </source>
</evidence>
<dbReference type="Pfam" id="PF00486">
    <property type="entry name" value="Trans_reg_C"/>
    <property type="match status" value="1"/>
</dbReference>
<dbReference type="GO" id="GO:0005829">
    <property type="term" value="C:cytosol"/>
    <property type="evidence" value="ECO:0007669"/>
    <property type="project" value="TreeGrafter"/>
</dbReference>
<dbReference type="SMART" id="SM00448">
    <property type="entry name" value="REC"/>
    <property type="match status" value="1"/>
</dbReference>
<dbReference type="SUPFAM" id="SSF52172">
    <property type="entry name" value="CheY-like"/>
    <property type="match status" value="1"/>
</dbReference>
<dbReference type="Proteomes" id="UP000306825">
    <property type="component" value="Chromosome"/>
</dbReference>
<dbReference type="Pfam" id="PF00072">
    <property type="entry name" value="Response_reg"/>
    <property type="match status" value="1"/>
</dbReference>